<gene>
    <name evidence="2" type="ORF">NJ959_18330</name>
</gene>
<reference evidence="2" key="1">
    <citation type="submission" date="2022-06" db="EMBL/GenBank/DDBJ databases">
        <title>New cyanobacteria of genus Symplocastrum in benthos of Lake Baikal.</title>
        <authorList>
            <person name="Sorokovikova E."/>
            <person name="Tikhonova I."/>
            <person name="Krasnopeev A."/>
            <person name="Evseev P."/>
            <person name="Gladkikh A."/>
            <person name="Belykh O."/>
        </authorList>
    </citation>
    <scope>NUCLEOTIDE SEQUENCE</scope>
    <source>
        <strain evidence="2">BBK-W-15</strain>
    </source>
</reference>
<sequence length="104" mass="10790">MNFSKSENKSTHLTSTSTDTLSREEVQKFDLENKLAELAIPLAQAWKDNHPNAQPASEADLDACILAVAIEMAIGGEAVGGPIGALIANGGGVSAATVACRRVL</sequence>
<dbReference type="AlphaFoldDB" id="A0AAE3GTH9"/>
<proteinExistence type="predicted"/>
<accession>A0AAE3GTH9</accession>
<comment type="caution">
    <text evidence="2">The sequence shown here is derived from an EMBL/GenBank/DDBJ whole genome shotgun (WGS) entry which is preliminary data.</text>
</comment>
<feature type="compositionally biased region" description="Low complexity" evidence="1">
    <location>
        <begin position="11"/>
        <end position="20"/>
    </location>
</feature>
<keyword evidence="3" id="KW-1185">Reference proteome</keyword>
<protein>
    <submittedName>
        <fullName evidence="2">Uncharacterized protein</fullName>
    </submittedName>
</protein>
<evidence type="ECO:0000256" key="1">
    <source>
        <dbReference type="SAM" id="MobiDB-lite"/>
    </source>
</evidence>
<feature type="region of interest" description="Disordered" evidence="1">
    <location>
        <begin position="1"/>
        <end position="23"/>
    </location>
</feature>
<organism evidence="2 3">
    <name type="scientific">Limnofasciculus baicalensis BBK-W-15</name>
    <dbReference type="NCBI Taxonomy" id="2699891"/>
    <lineage>
        <taxon>Bacteria</taxon>
        <taxon>Bacillati</taxon>
        <taxon>Cyanobacteriota</taxon>
        <taxon>Cyanophyceae</taxon>
        <taxon>Coleofasciculales</taxon>
        <taxon>Coleofasciculaceae</taxon>
        <taxon>Limnofasciculus</taxon>
        <taxon>Limnofasciculus baicalensis</taxon>
    </lineage>
</organism>
<name>A0AAE3GTH9_9CYAN</name>
<evidence type="ECO:0000313" key="3">
    <source>
        <dbReference type="Proteomes" id="UP001204953"/>
    </source>
</evidence>
<dbReference type="Proteomes" id="UP001204953">
    <property type="component" value="Unassembled WGS sequence"/>
</dbReference>
<dbReference type="EMBL" id="JAMZMM010000196">
    <property type="protein sequence ID" value="MCP2730391.1"/>
    <property type="molecule type" value="Genomic_DNA"/>
</dbReference>
<dbReference type="RefSeq" id="WP_254013151.1">
    <property type="nucleotide sequence ID" value="NZ_JAMZMM010000196.1"/>
</dbReference>
<evidence type="ECO:0000313" key="2">
    <source>
        <dbReference type="EMBL" id="MCP2730391.1"/>
    </source>
</evidence>
<feature type="compositionally biased region" description="Basic and acidic residues" evidence="1">
    <location>
        <begin position="1"/>
        <end position="10"/>
    </location>
</feature>